<feature type="domain" description="N-acetyltransferase" evidence="3">
    <location>
        <begin position="171"/>
        <end position="312"/>
    </location>
</feature>
<evidence type="ECO:0000313" key="4">
    <source>
        <dbReference type="EMBL" id="NEW08899.1"/>
    </source>
</evidence>
<dbReference type="PANTHER" id="PTHR43420:SF12">
    <property type="entry name" value="N-ACETYLTRANSFERASE DOMAIN-CONTAINING PROTEIN"/>
    <property type="match status" value="1"/>
</dbReference>
<keyword evidence="1 4" id="KW-0808">Transferase</keyword>
<dbReference type="InterPro" id="IPR050680">
    <property type="entry name" value="YpeA/RimI_acetyltransf"/>
</dbReference>
<gene>
    <name evidence="4" type="ORF">GK047_23150</name>
</gene>
<dbReference type="InterPro" id="IPR000182">
    <property type="entry name" value="GNAT_dom"/>
</dbReference>
<dbReference type="InterPro" id="IPR016181">
    <property type="entry name" value="Acyl_CoA_acyltransferase"/>
</dbReference>
<dbReference type="PROSITE" id="PS51186">
    <property type="entry name" value="GNAT"/>
    <property type="match status" value="2"/>
</dbReference>
<dbReference type="Gene3D" id="3.40.630.30">
    <property type="match status" value="1"/>
</dbReference>
<reference evidence="4" key="1">
    <citation type="submission" date="2020-02" db="EMBL/GenBank/DDBJ databases">
        <authorList>
            <person name="Shen X.-R."/>
            <person name="Zhang Y.-X."/>
        </authorList>
    </citation>
    <scope>NUCLEOTIDE SEQUENCE</scope>
    <source>
        <strain evidence="4">SYP-B3998</strain>
    </source>
</reference>
<name>A0A6G4A516_9BACL</name>
<evidence type="ECO:0000256" key="2">
    <source>
        <dbReference type="ARBA" id="ARBA00023315"/>
    </source>
</evidence>
<evidence type="ECO:0000259" key="3">
    <source>
        <dbReference type="PROSITE" id="PS51186"/>
    </source>
</evidence>
<proteinExistence type="predicted"/>
<feature type="domain" description="N-acetyltransferase" evidence="3">
    <location>
        <begin position="11"/>
        <end position="170"/>
    </location>
</feature>
<sequence>MGDVDMYKDNLKIRQYQLSDTAFIVKMINRDPFNLQKGITVDEFERYLDKPDAKSRENTFVAVVDNQIIGYISLSFASHLTGRKVDSYSAVDVDWRRKGLGTLLIEFILQHLNQYAHSVNQTIHFVLRVDSRTPGMLELAHLHGMVKRHELLILRNSEIDQAQVVPLPTNFSFRSPTHTDATAWASVYNAAFNGNKTTDSVVHEFGSSEFRPDLSLLALTIEGEPVAFISSKMVGGVGQIPTIAVKPSYQRLGLGKALLLEGLYRFKKAGANEITLSVNTANDKAIDLYEKNGFIHSSSRSYYFKTISPSDS</sequence>
<comment type="caution">
    <text evidence="4">The sequence shown here is derived from an EMBL/GenBank/DDBJ whole genome shotgun (WGS) entry which is preliminary data.</text>
</comment>
<accession>A0A6G4A516</accession>
<evidence type="ECO:0000256" key="1">
    <source>
        <dbReference type="ARBA" id="ARBA00022679"/>
    </source>
</evidence>
<keyword evidence="2" id="KW-0012">Acyltransferase</keyword>
<dbReference type="PANTHER" id="PTHR43420">
    <property type="entry name" value="ACETYLTRANSFERASE"/>
    <property type="match status" value="1"/>
</dbReference>
<dbReference type="EMBL" id="JAAIKC010000011">
    <property type="protein sequence ID" value="NEW08899.1"/>
    <property type="molecule type" value="Genomic_DNA"/>
</dbReference>
<dbReference type="Pfam" id="PF00583">
    <property type="entry name" value="Acetyltransf_1"/>
    <property type="match status" value="2"/>
</dbReference>
<dbReference type="AlphaFoldDB" id="A0A6G4A516"/>
<organism evidence="4">
    <name type="scientific">Paenibacillus sp. SYP-B3998</name>
    <dbReference type="NCBI Taxonomy" id="2678564"/>
    <lineage>
        <taxon>Bacteria</taxon>
        <taxon>Bacillati</taxon>
        <taxon>Bacillota</taxon>
        <taxon>Bacilli</taxon>
        <taxon>Bacillales</taxon>
        <taxon>Paenibacillaceae</taxon>
        <taxon>Paenibacillus</taxon>
    </lineage>
</organism>
<protein>
    <submittedName>
        <fullName evidence="4">GNAT family N-acetyltransferase</fullName>
    </submittedName>
</protein>
<dbReference type="SUPFAM" id="SSF55729">
    <property type="entry name" value="Acyl-CoA N-acyltransferases (Nat)"/>
    <property type="match status" value="2"/>
</dbReference>
<dbReference type="GO" id="GO:0016747">
    <property type="term" value="F:acyltransferase activity, transferring groups other than amino-acyl groups"/>
    <property type="evidence" value="ECO:0007669"/>
    <property type="project" value="InterPro"/>
</dbReference>
<dbReference type="CDD" id="cd04301">
    <property type="entry name" value="NAT_SF"/>
    <property type="match status" value="2"/>
</dbReference>